<accession>A0A9D2GW39</accession>
<reference evidence="2" key="1">
    <citation type="journal article" date="2021" name="PeerJ">
        <title>Extensive microbial diversity within the chicken gut microbiome revealed by metagenomics and culture.</title>
        <authorList>
            <person name="Gilroy R."/>
            <person name="Ravi A."/>
            <person name="Getino M."/>
            <person name="Pursley I."/>
            <person name="Horton D.L."/>
            <person name="Alikhan N.F."/>
            <person name="Baker D."/>
            <person name="Gharbi K."/>
            <person name="Hall N."/>
            <person name="Watson M."/>
            <person name="Adriaenssens E.M."/>
            <person name="Foster-Nyarko E."/>
            <person name="Jarju S."/>
            <person name="Secka A."/>
            <person name="Antonio M."/>
            <person name="Oren A."/>
            <person name="Chaudhuri R.R."/>
            <person name="La Ragione R."/>
            <person name="Hildebrand F."/>
            <person name="Pallen M.J."/>
        </authorList>
    </citation>
    <scope>NUCLEOTIDE SEQUENCE</scope>
    <source>
        <strain evidence="2">ChiW4-1371</strain>
    </source>
</reference>
<comment type="caution">
    <text evidence="2">The sequence shown here is derived from an EMBL/GenBank/DDBJ whole genome shotgun (WGS) entry which is preliminary data.</text>
</comment>
<evidence type="ECO:0000313" key="2">
    <source>
        <dbReference type="EMBL" id="HIZ90041.1"/>
    </source>
</evidence>
<dbReference type="AlphaFoldDB" id="A0A9D2GW39"/>
<keyword evidence="1" id="KW-0812">Transmembrane</keyword>
<keyword evidence="1" id="KW-1133">Transmembrane helix</keyword>
<evidence type="ECO:0000256" key="1">
    <source>
        <dbReference type="SAM" id="Phobius"/>
    </source>
</evidence>
<organism evidence="2 3">
    <name type="scientific">Candidatus Mucispirillum faecigallinarum</name>
    <dbReference type="NCBI Taxonomy" id="2838699"/>
    <lineage>
        <taxon>Bacteria</taxon>
        <taxon>Pseudomonadati</taxon>
        <taxon>Deferribacterota</taxon>
        <taxon>Deferribacteres</taxon>
        <taxon>Deferribacterales</taxon>
        <taxon>Mucispirillaceae</taxon>
        <taxon>Mucispirillum</taxon>
    </lineage>
</organism>
<name>A0A9D2GW39_9BACT</name>
<feature type="transmembrane region" description="Helical" evidence="1">
    <location>
        <begin position="23"/>
        <end position="44"/>
    </location>
</feature>
<protein>
    <submittedName>
        <fullName evidence="2">Uncharacterized protein</fullName>
    </submittedName>
</protein>
<proteinExistence type="predicted"/>
<sequence>MSYEEFVASIQEAVAAKVSAGNVFFGIILLIAIITGLVFFFLYVRKEYYRKRSEIDTFMLEDQHKTDIFVPGLSDRQEAKKHKESFFEKLYKKINKDD</sequence>
<evidence type="ECO:0000313" key="3">
    <source>
        <dbReference type="Proteomes" id="UP000824176"/>
    </source>
</evidence>
<dbReference type="Proteomes" id="UP000824176">
    <property type="component" value="Unassembled WGS sequence"/>
</dbReference>
<reference evidence="2" key="2">
    <citation type="submission" date="2021-04" db="EMBL/GenBank/DDBJ databases">
        <authorList>
            <person name="Gilroy R."/>
        </authorList>
    </citation>
    <scope>NUCLEOTIDE SEQUENCE</scope>
    <source>
        <strain evidence="2">ChiW4-1371</strain>
    </source>
</reference>
<gene>
    <name evidence="2" type="ORF">H9804_08840</name>
</gene>
<dbReference type="EMBL" id="DXAQ01000131">
    <property type="protein sequence ID" value="HIZ90041.1"/>
    <property type="molecule type" value="Genomic_DNA"/>
</dbReference>
<keyword evidence="1" id="KW-0472">Membrane</keyword>